<dbReference type="PANTHER" id="PTHR30570:SF1">
    <property type="entry name" value="PHOSPHATE-BINDING PROTEIN PSTS"/>
    <property type="match status" value="1"/>
</dbReference>
<dbReference type="Proteomes" id="UP000031971">
    <property type="component" value="Unassembled WGS sequence"/>
</dbReference>
<evidence type="ECO:0000313" key="4">
    <source>
        <dbReference type="Proteomes" id="UP000031971"/>
    </source>
</evidence>
<protein>
    <submittedName>
        <fullName evidence="3">Phosphate ABC transporter periplasmic phosphate-binding protein PstS</fullName>
    </submittedName>
</protein>
<dbReference type="Pfam" id="PF12849">
    <property type="entry name" value="PBP_like_2"/>
    <property type="match status" value="1"/>
</dbReference>
<organism evidence="3 4">
    <name type="scientific">Paramagnetospirillum magnetotacticum MS-1</name>
    <dbReference type="NCBI Taxonomy" id="272627"/>
    <lineage>
        <taxon>Bacteria</taxon>
        <taxon>Pseudomonadati</taxon>
        <taxon>Pseudomonadota</taxon>
        <taxon>Alphaproteobacteria</taxon>
        <taxon>Rhodospirillales</taxon>
        <taxon>Magnetospirillaceae</taxon>
        <taxon>Paramagnetospirillum</taxon>
    </lineage>
</organism>
<dbReference type="SUPFAM" id="SSF53850">
    <property type="entry name" value="Periplasmic binding protein-like II"/>
    <property type="match status" value="1"/>
</dbReference>
<accession>A0A0C2Z0I3</accession>
<dbReference type="Gene3D" id="3.40.190.10">
    <property type="entry name" value="Periplasmic binding protein-like II"/>
    <property type="match status" value="2"/>
</dbReference>
<feature type="domain" description="PBP" evidence="2">
    <location>
        <begin position="8"/>
        <end position="192"/>
    </location>
</feature>
<gene>
    <name evidence="3" type="ORF">CCC_01827</name>
</gene>
<evidence type="ECO:0000313" key="3">
    <source>
        <dbReference type="EMBL" id="KIM00416.1"/>
    </source>
</evidence>
<reference evidence="3 4" key="1">
    <citation type="submission" date="2015-01" db="EMBL/GenBank/DDBJ databases">
        <title>Genome Sequence of Magnetospirillum magnetotacticum Strain MS-1.</title>
        <authorList>
            <person name="Marinov G.K."/>
            <person name="Smalley M.D."/>
            <person name="DeSalvo G."/>
        </authorList>
    </citation>
    <scope>NUCLEOTIDE SEQUENCE [LARGE SCALE GENOMIC DNA]</scope>
    <source>
        <strain evidence="3 4">MS-1</strain>
    </source>
</reference>
<keyword evidence="1" id="KW-0732">Signal</keyword>
<dbReference type="RefSeq" id="WP_160295498.1">
    <property type="nucleotide sequence ID" value="NZ_JXSL01000016.1"/>
</dbReference>
<dbReference type="STRING" id="272627.CCC_01827"/>
<evidence type="ECO:0000259" key="2">
    <source>
        <dbReference type="Pfam" id="PF12849"/>
    </source>
</evidence>
<dbReference type="PANTHER" id="PTHR30570">
    <property type="entry name" value="PERIPLASMIC PHOSPHATE BINDING COMPONENT OF PHOSPHATE ABC TRANSPORTER"/>
    <property type="match status" value="1"/>
</dbReference>
<comment type="caution">
    <text evidence="3">The sequence shown here is derived from an EMBL/GenBank/DDBJ whole genome shotgun (WGS) entry which is preliminary data.</text>
</comment>
<dbReference type="InterPro" id="IPR050811">
    <property type="entry name" value="Phosphate_ABC_transporter"/>
</dbReference>
<keyword evidence="4" id="KW-1185">Reference proteome</keyword>
<name>A0A0C2Z0I3_PARME</name>
<proteinExistence type="predicted"/>
<evidence type="ECO:0000256" key="1">
    <source>
        <dbReference type="ARBA" id="ARBA00022729"/>
    </source>
</evidence>
<dbReference type="InterPro" id="IPR024370">
    <property type="entry name" value="PBP_domain"/>
</dbReference>
<dbReference type="AlphaFoldDB" id="A0A0C2Z0I3"/>
<sequence length="246" mass="26438">MLSGQSIAAEFTLSGSTTVQSRILEPLAADIKQATGLDIKVEGVGSGNGVKRLVAGEVPAAIISSPLEGILKAQGLPEDGTYQIHVLAEDEISPIVNAKNPIEELDWDQLRDLYAGVIKNWKDIGGPDRKVQVVTSHSESATREVVWEQVMGKKVDYARSAKIVYATKKEMVMVAENAGAIGAVSAGFVQAYFDEAKRDGDPIEIKVIRSKKIARPLAIVTKGDPGPDTAKLIAFLRTDAARKKFK</sequence>
<dbReference type="EMBL" id="JXSL01000016">
    <property type="protein sequence ID" value="KIM00416.1"/>
    <property type="molecule type" value="Genomic_DNA"/>
</dbReference>